<dbReference type="RefSeq" id="WP_083383336.1">
    <property type="nucleotide sequence ID" value="NZ_FNTF01000002.1"/>
</dbReference>
<accession>A0A1H4S032</accession>
<name>A0A1H4S032_9PSED</name>
<organism evidence="2 3">
    <name type="scientific">Pseudomonas frederiksbergensis</name>
    <dbReference type="NCBI Taxonomy" id="104087"/>
    <lineage>
        <taxon>Bacteria</taxon>
        <taxon>Pseudomonadati</taxon>
        <taxon>Pseudomonadota</taxon>
        <taxon>Gammaproteobacteria</taxon>
        <taxon>Pseudomonadales</taxon>
        <taxon>Pseudomonadaceae</taxon>
        <taxon>Pseudomonas</taxon>
    </lineage>
</organism>
<feature type="domain" description="KTSC" evidence="1">
    <location>
        <begin position="8"/>
        <end position="65"/>
    </location>
</feature>
<dbReference type="AlphaFoldDB" id="A0A1H4S032"/>
<proteinExistence type="predicted"/>
<evidence type="ECO:0000259" key="1">
    <source>
        <dbReference type="Pfam" id="PF13619"/>
    </source>
</evidence>
<dbReference type="EMBL" id="FNTF01000002">
    <property type="protein sequence ID" value="SEC37520.1"/>
    <property type="molecule type" value="Genomic_DNA"/>
</dbReference>
<evidence type="ECO:0000313" key="2">
    <source>
        <dbReference type="EMBL" id="SEC37520.1"/>
    </source>
</evidence>
<dbReference type="Proteomes" id="UP000183114">
    <property type="component" value="Unassembled WGS sequence"/>
</dbReference>
<protein>
    <submittedName>
        <fullName evidence="2">KTSC domain-containing protein</fullName>
    </submittedName>
</protein>
<dbReference type="Pfam" id="PF13619">
    <property type="entry name" value="KTSC"/>
    <property type="match status" value="1"/>
</dbReference>
<gene>
    <name evidence="2" type="ORF">SAMN04490185_1306</name>
</gene>
<dbReference type="InterPro" id="IPR025309">
    <property type="entry name" value="KTSC_dom"/>
</dbReference>
<reference evidence="2 3" key="1">
    <citation type="submission" date="2016-10" db="EMBL/GenBank/DDBJ databases">
        <authorList>
            <person name="de Groot N.N."/>
        </authorList>
    </citation>
    <scope>NUCLEOTIDE SEQUENCE [LARGE SCALE GENOMIC DNA]</scope>
    <source>
        <strain evidence="2 3">BS3655</strain>
    </source>
</reference>
<sequence length="70" mass="8053">MEWQSTPESSNLARIGFDENTSVLKVEFKNGSLYDYFDVPQNVFDALRNAPSKGQFLAEEIKGRFRYAKT</sequence>
<evidence type="ECO:0000313" key="3">
    <source>
        <dbReference type="Proteomes" id="UP000183114"/>
    </source>
</evidence>